<evidence type="ECO:0000256" key="1">
    <source>
        <dbReference type="SAM" id="Phobius"/>
    </source>
</evidence>
<feature type="transmembrane region" description="Helical" evidence="1">
    <location>
        <begin position="287"/>
        <end position="309"/>
    </location>
</feature>
<evidence type="ECO:0000313" key="2">
    <source>
        <dbReference type="EMBL" id="QHS83964.1"/>
    </source>
</evidence>
<dbReference type="EMBL" id="MN738770">
    <property type="protein sequence ID" value="QHS83964.1"/>
    <property type="molecule type" value="Genomic_DNA"/>
</dbReference>
<sequence length="359" mass="43032">MVVKNYTDEFDPNYYMNKYPDIKNAYGTNSCDLFTHFQNYGASEGRFLNYSVEKESELDNPTFSQNYMQFDDFRINNDSSNTKIETKNYSNNDDCIQHCNDLDDCVGFTKNSNKCHFYSGTVYPNDGIEYKKNRTTFIRERINNTVCDADCKKDKKLKTLEEKYQKSLYNYNQAPEQLKNTKKKIIILKNGETYYEELYRKELEKSINITVKKVLTENKKKVEDTKNSINDFKQKYVLYKNHLNNYLDDIDKNNKVFEKNLYDAMTDKELDARKSYYESKEVENISWYSRVFTVLFYIIFVIYLILFVLNSAFKVPLNIVFLLFMCFFPLIWARVFLKYILLITNYLYNQIPRNVYYDI</sequence>
<feature type="transmembrane region" description="Helical" evidence="1">
    <location>
        <begin position="315"/>
        <end position="337"/>
    </location>
</feature>
<accession>A0A6C0AVW4</accession>
<keyword evidence="1" id="KW-1133">Transmembrane helix</keyword>
<keyword evidence="1" id="KW-0472">Membrane</keyword>
<reference evidence="2" key="1">
    <citation type="journal article" date="2020" name="Nature">
        <title>Giant virus diversity and host interactions through global metagenomics.</title>
        <authorList>
            <person name="Schulz F."/>
            <person name="Roux S."/>
            <person name="Paez-Espino D."/>
            <person name="Jungbluth S."/>
            <person name="Walsh D.A."/>
            <person name="Denef V.J."/>
            <person name="McMahon K.D."/>
            <person name="Konstantinidis K.T."/>
            <person name="Eloe-Fadrosh E.A."/>
            <person name="Kyrpides N.C."/>
            <person name="Woyke T."/>
        </authorList>
    </citation>
    <scope>NUCLEOTIDE SEQUENCE</scope>
    <source>
        <strain evidence="2">GVMAG-S-ERX555965-48</strain>
    </source>
</reference>
<name>A0A6C0AVW4_9ZZZZ</name>
<keyword evidence="1" id="KW-0812">Transmembrane</keyword>
<dbReference type="AlphaFoldDB" id="A0A6C0AVW4"/>
<protein>
    <recommendedName>
        <fullName evidence="3">Apple domain-containing protein</fullName>
    </recommendedName>
</protein>
<evidence type="ECO:0008006" key="3">
    <source>
        <dbReference type="Google" id="ProtNLM"/>
    </source>
</evidence>
<organism evidence="2">
    <name type="scientific">viral metagenome</name>
    <dbReference type="NCBI Taxonomy" id="1070528"/>
    <lineage>
        <taxon>unclassified sequences</taxon>
        <taxon>metagenomes</taxon>
        <taxon>organismal metagenomes</taxon>
    </lineage>
</organism>
<proteinExistence type="predicted"/>